<comment type="catalytic activity">
    <reaction evidence="6">
        <text>nicotinate beta-D-ribonucleotide + CO2 + diphosphate = quinolinate + 5-phospho-alpha-D-ribose 1-diphosphate + 2 H(+)</text>
        <dbReference type="Rhea" id="RHEA:12733"/>
        <dbReference type="ChEBI" id="CHEBI:15378"/>
        <dbReference type="ChEBI" id="CHEBI:16526"/>
        <dbReference type="ChEBI" id="CHEBI:29959"/>
        <dbReference type="ChEBI" id="CHEBI:33019"/>
        <dbReference type="ChEBI" id="CHEBI:57502"/>
        <dbReference type="ChEBI" id="CHEBI:58017"/>
        <dbReference type="EC" id="2.4.2.19"/>
    </reaction>
</comment>
<sequence>MELKDKTSIYFHKTQEIARKYRKNEIITLQFFQRHNNVKLCGINEVLELLKNNTDISKYTIKYLPEGTIINNRDVVLELEGPYYEFGIWEGMIDGILARQTSIATNAYRIVEASNGKNIISMADRADHYINQLNDAYALKVGGIKNHSTLVSSNYDLSHTYGSMPHALIQMFEGDVLKACEAYCKTFPNEPLYALVDFHNDVISDSLACLKKFKEKLKGVRIDTSKSMIDKMFKEGEAQFGVTPLQVKKLREALDKNGGKHVKITVSSGFDENRIKEFEDEHTPVDSYGVGEALLRIKIHFSADATKINGKKIAKAGREYLNNPDLIIYERNKNEN</sequence>
<accession>A0ABZ2TLZ2</accession>
<evidence type="ECO:0000256" key="4">
    <source>
        <dbReference type="ARBA" id="ARBA00022598"/>
    </source>
</evidence>
<dbReference type="PIRSF" id="PIRSF000484">
    <property type="entry name" value="NAPRT"/>
    <property type="match status" value="1"/>
</dbReference>
<keyword evidence="3" id="KW-0597">Phosphoprotein</keyword>
<keyword evidence="4 9" id="KW-0436">Ligase</keyword>
<reference evidence="9" key="1">
    <citation type="submission" date="2021-11" db="EMBL/GenBank/DDBJ databases">
        <title>The first genome sequence of unculturable Mycoplasma faucium obtained by de novo assembly of metagenomic reads.</title>
        <authorList>
            <person name="Sabat A.J."/>
            <person name="Bathoorn E."/>
            <person name="Akkerboom V."/>
            <person name="Friedrich A.W."/>
        </authorList>
    </citation>
    <scope>NUCLEOTIDE SEQUENCE [LARGE SCALE GENOMIC DNA]</scope>
    <source>
        <strain evidence="9">UMCG-MFM1</strain>
    </source>
</reference>
<comment type="catalytic activity">
    <reaction evidence="7">
        <text>5-phospho-alpha-D-ribose 1-diphosphate + nicotinate + ATP + H2O = nicotinate beta-D-ribonucleotide + ADP + phosphate + diphosphate</text>
        <dbReference type="Rhea" id="RHEA:36163"/>
        <dbReference type="ChEBI" id="CHEBI:15377"/>
        <dbReference type="ChEBI" id="CHEBI:30616"/>
        <dbReference type="ChEBI" id="CHEBI:32544"/>
        <dbReference type="ChEBI" id="CHEBI:33019"/>
        <dbReference type="ChEBI" id="CHEBI:43474"/>
        <dbReference type="ChEBI" id="CHEBI:57502"/>
        <dbReference type="ChEBI" id="CHEBI:58017"/>
        <dbReference type="ChEBI" id="CHEBI:456216"/>
        <dbReference type="EC" id="6.3.4.21"/>
    </reaction>
</comment>
<dbReference type="InterPro" id="IPR037128">
    <property type="entry name" value="Quinolinate_PRibosylTase_N_sf"/>
</dbReference>
<dbReference type="InterPro" id="IPR013785">
    <property type="entry name" value="Aldolase_TIM"/>
</dbReference>
<evidence type="ECO:0000256" key="2">
    <source>
        <dbReference type="ARBA" id="ARBA00013236"/>
    </source>
</evidence>
<keyword evidence="5" id="KW-0662">Pyridine nucleotide biosynthesis</keyword>
<organism evidence="9 10">
    <name type="scientific">Metamycoplasma faucium</name>
    <dbReference type="NCBI Taxonomy" id="56142"/>
    <lineage>
        <taxon>Bacteria</taxon>
        <taxon>Bacillati</taxon>
        <taxon>Mycoplasmatota</taxon>
        <taxon>Mycoplasmoidales</taxon>
        <taxon>Metamycoplasmataceae</taxon>
        <taxon>Metamycoplasma</taxon>
    </lineage>
</organism>
<evidence type="ECO:0000256" key="6">
    <source>
        <dbReference type="ARBA" id="ARBA00047445"/>
    </source>
</evidence>
<evidence type="ECO:0000313" key="9">
    <source>
        <dbReference type="EMBL" id="WYM97478.1"/>
    </source>
</evidence>
<dbReference type="InterPro" id="IPR007229">
    <property type="entry name" value="Nic_PRibTrfase-Fam"/>
</dbReference>
<dbReference type="InterPro" id="IPR053190">
    <property type="entry name" value="NAPRTase-like"/>
</dbReference>
<name>A0ABZ2TLZ2_9BACT</name>
<dbReference type="Pfam" id="PF02749">
    <property type="entry name" value="QRPTase_N"/>
    <property type="match status" value="1"/>
</dbReference>
<dbReference type="SUPFAM" id="SSF54675">
    <property type="entry name" value="Nicotinate/Quinolinate PRTase N-terminal domain-like"/>
    <property type="match status" value="1"/>
</dbReference>
<keyword evidence="9" id="KW-0328">Glycosyltransferase</keyword>
<dbReference type="InterPro" id="IPR022412">
    <property type="entry name" value="Quinolinate_PRibosylTrfase_N"/>
</dbReference>
<evidence type="ECO:0000256" key="1">
    <source>
        <dbReference type="ARBA" id="ARBA00004952"/>
    </source>
</evidence>
<dbReference type="PANTHER" id="PTHR43202">
    <property type="entry name" value="NICOTINATE-NUCLEOTIDE PYROPHOSPHORYLASE"/>
    <property type="match status" value="1"/>
</dbReference>
<evidence type="ECO:0000256" key="3">
    <source>
        <dbReference type="ARBA" id="ARBA00022553"/>
    </source>
</evidence>
<evidence type="ECO:0000259" key="8">
    <source>
        <dbReference type="Pfam" id="PF02749"/>
    </source>
</evidence>
<dbReference type="Gene3D" id="3.90.1170.20">
    <property type="entry name" value="Quinolinate phosphoribosyl transferase, N-terminal domain"/>
    <property type="match status" value="1"/>
</dbReference>
<keyword evidence="9" id="KW-0808">Transferase</keyword>
<dbReference type="EC" id="6.3.4.21" evidence="2"/>
<dbReference type="Gene3D" id="3.20.20.70">
    <property type="entry name" value="Aldolase class I"/>
    <property type="match status" value="1"/>
</dbReference>
<protein>
    <recommendedName>
        <fullName evidence="2">nicotinate phosphoribosyltransferase</fullName>
        <ecNumber evidence="2">6.3.4.21</ecNumber>
    </recommendedName>
</protein>
<keyword evidence="10" id="KW-1185">Reference proteome</keyword>
<dbReference type="SUPFAM" id="SSF51690">
    <property type="entry name" value="Nicotinate/Quinolinate PRTase C-terminal domain-like"/>
    <property type="match status" value="1"/>
</dbReference>
<dbReference type="Proteomes" id="UP001622612">
    <property type="component" value="Chromosome"/>
</dbReference>
<comment type="pathway">
    <text evidence="1">Cofactor biosynthesis; NAD(+) biosynthesis; nicotinate D-ribonucleotide from nicotinate: step 1/1.</text>
</comment>
<dbReference type="GO" id="GO:0004516">
    <property type="term" value="F:nicotinate phosphoribosyltransferase activity"/>
    <property type="evidence" value="ECO:0007669"/>
    <property type="project" value="UniProtKB-EC"/>
</dbReference>
<evidence type="ECO:0000256" key="5">
    <source>
        <dbReference type="ARBA" id="ARBA00022642"/>
    </source>
</evidence>
<evidence type="ECO:0000313" key="10">
    <source>
        <dbReference type="Proteomes" id="UP001622612"/>
    </source>
</evidence>
<dbReference type="PANTHER" id="PTHR43202:SF1">
    <property type="entry name" value="NICOTINATE PHOSPHORIBOSYLTRANSFERASE"/>
    <property type="match status" value="1"/>
</dbReference>
<dbReference type="NCBIfam" id="NF005529">
    <property type="entry name" value="PRK07188.1"/>
    <property type="match status" value="1"/>
</dbReference>
<gene>
    <name evidence="9" type="ORF">LQ356_01075</name>
</gene>
<dbReference type="EMBL" id="CP088155">
    <property type="protein sequence ID" value="WYM97478.1"/>
    <property type="molecule type" value="Genomic_DNA"/>
</dbReference>
<dbReference type="InterPro" id="IPR036068">
    <property type="entry name" value="Nicotinate_pribotase-like_C"/>
</dbReference>
<evidence type="ECO:0000256" key="7">
    <source>
        <dbReference type="ARBA" id="ARBA00048668"/>
    </source>
</evidence>
<dbReference type="GO" id="GO:0016757">
    <property type="term" value="F:glycosyltransferase activity"/>
    <property type="evidence" value="ECO:0007669"/>
    <property type="project" value="UniProtKB-KW"/>
</dbReference>
<feature type="domain" description="Quinolinate phosphoribosyl transferase N-terminal" evidence="8">
    <location>
        <begin position="9"/>
        <end position="99"/>
    </location>
</feature>
<proteinExistence type="predicted"/>